<dbReference type="Gene3D" id="3.30.1490.20">
    <property type="entry name" value="ATP-grasp fold, A domain"/>
    <property type="match status" value="1"/>
</dbReference>
<gene>
    <name evidence="2" type="ORF">GHK86_08845</name>
</gene>
<evidence type="ECO:0000313" key="3">
    <source>
        <dbReference type="Proteomes" id="UP000437736"/>
    </source>
</evidence>
<sequence length="409" mass="43271">MTSGVESPPLPAGRIALLGETGLDQVSPGSVGAKAYNLFRMADAGIPVPPLFVLGTATGRELGRPRGLRREDLAGLVRAGVHHLERATRLGFGAGRHPLLLAVRSGAAVSMPGMLETLLDVGLDDTTLPGLLRATGDPVFVWDSYRRLVQTYAEVVDDLPPGPFAAVVEAACAREGVASASELDADATRHVVHELRERYRDAARRDFPQDPMEQLLGAVGAVLRSWDSPRAATYRRLQGLGDLTGTAVTVQAMVFGNLGVTSGAGVGFSRDPATGRDELYVDFLLDAQGEDVVAGRQRAGDADAALAAVPGLRHRLRSTARTLEGLFGDAQDFEFTVQEGVLWLLQSRSAKRTPWAALQIACDLVDEGLLPPAVARQRLAGYDLEAIVRVRLDPAAAASAVPVAEATPA</sequence>
<dbReference type="PANTHER" id="PTHR22931">
    <property type="entry name" value="PHOSPHOENOLPYRUVATE DIKINASE-RELATED"/>
    <property type="match status" value="1"/>
</dbReference>
<dbReference type="Proteomes" id="UP000437736">
    <property type="component" value="Unassembled WGS sequence"/>
</dbReference>
<organism evidence="2 3">
    <name type="scientific">Acidiferrimicrobium australe</name>
    <dbReference type="NCBI Taxonomy" id="2664430"/>
    <lineage>
        <taxon>Bacteria</taxon>
        <taxon>Bacillati</taxon>
        <taxon>Actinomycetota</taxon>
        <taxon>Acidimicrobiia</taxon>
        <taxon>Acidimicrobiales</taxon>
        <taxon>Acidimicrobiaceae</taxon>
        <taxon>Acidiferrimicrobium</taxon>
    </lineage>
</organism>
<dbReference type="SUPFAM" id="SSF56059">
    <property type="entry name" value="Glutathione synthetase ATP-binding domain-like"/>
    <property type="match status" value="1"/>
</dbReference>
<keyword evidence="3" id="KW-1185">Reference proteome</keyword>
<dbReference type="PANTHER" id="PTHR22931:SF9">
    <property type="entry name" value="PYRUVATE, PHOSPHATE DIKINASE 1, CHLOROPLASTIC"/>
    <property type="match status" value="1"/>
</dbReference>
<feature type="domain" description="Pyruvate phosphate dikinase AMP/ATP-binding" evidence="1">
    <location>
        <begin position="94"/>
        <end position="296"/>
    </location>
</feature>
<dbReference type="InterPro" id="IPR013815">
    <property type="entry name" value="ATP_grasp_subdomain_1"/>
</dbReference>
<accession>A0ABW9QT24</accession>
<keyword evidence="2" id="KW-0670">Pyruvate</keyword>
<dbReference type="InterPro" id="IPR010121">
    <property type="entry name" value="Pyruvate_phosphate_dikinase"/>
</dbReference>
<evidence type="ECO:0000259" key="1">
    <source>
        <dbReference type="Pfam" id="PF01326"/>
    </source>
</evidence>
<name>A0ABW9QT24_9ACTN</name>
<proteinExistence type="predicted"/>
<comment type="caution">
    <text evidence="2">The sequence shown here is derived from an EMBL/GenBank/DDBJ whole genome shotgun (WGS) entry which is preliminary data.</text>
</comment>
<protein>
    <submittedName>
        <fullName evidence="2">Pyruvate, phosphate dikinase</fullName>
    </submittedName>
</protein>
<dbReference type="Gene3D" id="3.30.470.20">
    <property type="entry name" value="ATP-grasp fold, B domain"/>
    <property type="match status" value="1"/>
</dbReference>
<dbReference type="Pfam" id="PF01326">
    <property type="entry name" value="PPDK_N"/>
    <property type="match status" value="1"/>
</dbReference>
<feature type="non-terminal residue" evidence="2">
    <location>
        <position position="409"/>
    </location>
</feature>
<evidence type="ECO:0000313" key="2">
    <source>
        <dbReference type="EMBL" id="MST32827.1"/>
    </source>
</evidence>
<dbReference type="InterPro" id="IPR002192">
    <property type="entry name" value="PPDK_AMP/ATP-bd"/>
</dbReference>
<reference evidence="2 3" key="1">
    <citation type="submission" date="2019-11" db="EMBL/GenBank/DDBJ databases">
        <title>Acidiferrimicrobium australis gen. nov., sp. nov., an acidophilic and obligately heterotrophic, member of the Actinobacteria that catalyses dissimilatory oxido- reduction of iron isolated from metal-rich acidic water in Chile.</title>
        <authorList>
            <person name="Gonzalez D."/>
            <person name="Huber K."/>
            <person name="Hedrich S."/>
            <person name="Rojas-Villalobos C."/>
            <person name="Quatrini R."/>
            <person name="Dinamarca M.A."/>
            <person name="Schwarz A."/>
            <person name="Canales C."/>
            <person name="Nancucheo I."/>
        </authorList>
    </citation>
    <scope>NUCLEOTIDE SEQUENCE [LARGE SCALE GENOMIC DNA]</scope>
    <source>
        <strain evidence="2 3">USS-CCA1</strain>
    </source>
</reference>
<dbReference type="EMBL" id="WJHE01000402">
    <property type="protein sequence ID" value="MST32827.1"/>
    <property type="molecule type" value="Genomic_DNA"/>
</dbReference>
<dbReference type="Gene3D" id="1.20.80.30">
    <property type="match status" value="1"/>
</dbReference>